<name>A0A7D4XJ38_9VIRU</name>
<evidence type="ECO:0000313" key="3">
    <source>
        <dbReference type="EMBL" id="QKW91262.1"/>
    </source>
</evidence>
<dbReference type="PROSITE" id="PS50525">
    <property type="entry name" value="RDRP_SSRNA_NEG_SEG"/>
    <property type="match status" value="1"/>
</dbReference>
<keyword evidence="1" id="KW-0808">Transferase</keyword>
<reference evidence="3" key="1">
    <citation type="submission" date="2020-03" db="EMBL/GenBank/DDBJ databases">
        <title>Mycovirome of Botrytis cinerea isolates from grapevine.</title>
        <authorList>
            <person name="Ruiz-Padilla A."/>
            <person name="Chiapello M."/>
            <person name="Rodriguez-Romero J."/>
            <person name="Turina M."/>
            <person name="Ayllon M.A."/>
        </authorList>
    </citation>
    <scope>NUCLEOTIDE SEQUENCE</scope>
    <source>
        <strain evidence="3">BCS16_DN284</strain>
    </source>
</reference>
<dbReference type="EMBL" id="MT157408">
    <property type="protein sequence ID" value="QKW91262.1"/>
    <property type="molecule type" value="Genomic_RNA"/>
</dbReference>
<sequence length="3385" mass="395506">MAQSPIPSFMMAQQHLIYVYLDKQNQGKIQYESNHILPIKRNILYYMNKIKASMNSDWSNLYSQNNIDPLILYTIFETMADISKSRITSYGKYIFFYPEHIEYRIKSYVNFRFKFEGKYVTDNFDKFKQSSSLVSKKVFFKQRINSILPCSFGFPSFDDYSVFLVNDTPYVDSRFKFMVDMLKDVQDTNDYLTNYYKLVKENEATKCRNDYIDYVNCLLKEEVELRFVHPVPGDGFCGVHAVKIIIDSKGDPTKFEDLYHIFTDLEKGRLDWFNAETLVRAAELFDINLICYHQIENRVMIGKIRNIKTDAIILCDGFHYTPLVTTPLNLKEEILDDEIISNSSPVNDSTVILQEEIIEVFELTYLSKDISKALKLLEIEGNETHLHSLNAIMQDNDLFLSFNDISSFFLERDLQIPNIFSLMIEFAKQFNIALTIISSSNILIESFHSDDYISSYIQYNGNFKPLIRIFSDYEAYDVESASLITDIEIFNDGPKSICNCGLDTRENCTNCNFSFCENCNSWKPEYEYCEHILDSLKEDTDGGDEMILDEIPDDEDIVEFKRDDTELDHDFINCICRTHVQVIEGVTFESIDLACNYKTYLYSININLNNFKCVCDMLSSLGYFLFNQKNEYYSTNDENFKAKYLYCLDSFIKMRHDIINAIFLLEFHESVKMDTDMKFSDIFDFMTSDKTPDNIFVSGSDVLIVETQVSNNLDKTVFQKGTSNEDSRYKNEISQLILKNYNVVYKVLFVNSKDYMNNMYASVNELEKLGKSKRNIFEILLNNLREFMPSLDFNDDVTHLVVGSGFTRDFNDHIISEAKILLDEIKSEGLEETKSRPDIVISVNSSFLKMLKIHKKQLINRLDSRLFEKVILIQRNNKISVVKDKDSGISNKIMLNSLLNDKLLTVFNFSFIQSGKQDNLISVNEMRPFTFYKESRNINKIEYNAFHKIKKPFTDITINLTLYKKLQKNRISYKLDIPDFPRLDFEKNNSVKMMVNKKCTESSLEEFRNKLVTCDIENDKKIQDIHYKQFTTMPIVDQANLIPAGDKSFSGFIDESLYESLLKQSDPPLLKLLELWGNKFHRTQVKKELPMHLQNALKENRENIRFYLLKNHDTEDLYKTEEYFEYMNKQKNLANEIRNYNFINSTSRSDQNVLVVRNLNDVNEIVSNTWRDKTKSSITRGTDVSDYNLCSNLVNETTSFFLNKTDVKEIKHIDNIMNLGMDDSNMTKLKENMMQFHKEAFEEYKKTTLCYLAEFISSLCYNLVYMSQTTYRSNMFQFTNLNNLNTLLIVRGGTNIHKNKASRQFRLIYPVPSFFRNYIKILGSSYQFINHKQNLYCITPWSILNENVLTDNMFFNYKICSLYCNYFTRKSAEVSKDMSSAMMPVLLAFNNRRSTEANLGNIRYPLVNTLGTHSSLVDLAEDMSHIPKDALQLFLRECFKASFLSYTKEIEEFVNSNFKGSITNPLNKHCKIDCQTDFIYVIYCTYSMTKAPYNQQVEQSINMSSVMKSHEKYDLKMNMAKDFKSVMKQLKRTDEKDIYDNEFYFDPVHAFDIGKYANNYIKSKNLVPSISTEWSKIMTSSWTDIITEAGMRSDKLEKGENSFFGRKGYEVVMQELLKDVENEEIVKKIKNIMDSDFPDIKKAQMIKELNKDNLQKINEYSDYLMMFHEVDKVQWKGGRQIYVMTMKTKLLLQPIEKLMSFLCKRIENELISVPSSKRLSRIHRELFPKQSLTHASVSYYLTLDCAKWGPMAMFLKYMYMVLGMSEVLPETFITLMLYVTKIYFEKEVVVSKGAWKIFKGNEKNKKYVEKYFKPVEELETAKFNMPYSFVMGIFNYMSSFMHAINQLKTCNEICDRVFTKHGVQISFDMKAHSDDSAGRLQIESINDEGLMSDILDYSILYYENSLRSVNHLLSVKKSVVSKNYLELLSILYMKRRLLSLTPKFFSNMSFKPTLEGYASDVSQGYGKAIELISMGGVFSESFFNMRCYSSMVNRFYHIEESSLRPVSAFGGLFSHPALVLLTGGMSDNVRLFKHNEKEWFYYNSVVHMMSDGQYDFIKNSGFTPINPLYNKPSIKKHSEWIKNLYGELTENEILKNTKLNNSSLYPIFYNNLLKSLEFRASISYTSNTRRVLRCMISSTATCIKTSLGLLRVKDIITLIETLRVSSSAGVDIKIFNMMKEKMKNSYGKVNIIMSAALGEGTAIYDYLSNNLAEEINVTPANHTCKPCNIDMNLRNHLFDFKGNLELTYFSDNKDYFLTGSNVNLISNKINIKNNIKKYMKMSDEEINKINFHSFIQYARFLNKINTVNLNFYSYTGTKVRSIKSYMDIMVLIQDNSCYMKQFSKIYADYKTTNIKKSFRGLLTVQQISHLTFAKELITLKHSLENSELLSVFHKTTNVNVNDYYSQFILDEQKKYNRYLSTDLRLLYMKENLISVDKDLVLPFCFMWIKEQFKQGGNWVGQGLLLFKIRSNELLLTIEYGVITQSTLYSIDDDLTLEDWENVLATCEMLDLNLRYSSKADFPSGFNYLGFNKDDLDNLICDKIDSVDTILFPVYNSFNGLGFPLSGEVSYIKAGLYEISGSKVETLLNLLNISIKNMSDSFYTNEPDIKDIMLNNLMNVNAEMTVTRKEVVDNFSSSEIYNCYVYNGLNTTNYKTKNALKKYCITNKLDYKPIENLTITQLVNYGVNPEKIPDDVMDLYLEKLFSSGKDFNYNNFLNEVTEFIKSNKDWDSFLSKWLSGKEHQAIAVSRRNLMEVLENPLNFIRLYPSHAQTMEEGLTNTLKELFKHDFSFFNFVNNTPIAWDEKKLNDFLSKLKIDIKCGCNMSSNFVKIHLFFKHIFQNNYVYKKFDELVSRDRILSKIPLNQSLYEEWCRLYILLCNQGEEGSFCFTKKELLYQSINEDLRIKDVAFRDLDIIPTFFELKNKVKNKVYKLVASEKNVMNKEIKFPNYITRRPLNLELSEDKGFDYDDFYGEIKYEDREDWPDVVTGCLDSMVFKRHYECTFRLDTEKNEHIAEIPSMSIFGKWYLDNFYETCLIASSSYPTDFRFYKNRNLVQVFENFYNKGVADSYIFILYPPNDFDLKNLGLQPVSNNKYFEISSEQYDSLNYIRTEDGFKFFYDMENIFNDFTSLEILKSKLNDQEKNTDLEVVQFVDITSIPQFYHNFNIKNLYSEETIYRLKKYNLSLEKVHVVKETDSENIGGYLLTMHCLNNTTNKLSTNISFSLRTMQLTIDKNIIRKKEKLNFSSGDFDDYKPIKKNTILNIELEAVFGNQFTNDILNGSVRLTSSDSNLYLTLFDKIIEQIPADSPDYLSKLAFIDLVMELTENCTILKDKSLDDGIGSKALKDVYEYVFNEFDLKPIRRRGRNIYNDKFDSFHSKAFFTKP</sequence>
<feature type="domain" description="RdRp catalytic" evidence="2">
    <location>
        <begin position="1727"/>
        <end position="1919"/>
    </location>
</feature>
<proteinExistence type="predicted"/>
<protein>
    <submittedName>
        <fullName evidence="3">RNA-dependent RNA polymerase</fullName>
    </submittedName>
</protein>
<organism evidence="3">
    <name type="scientific">Botrytis cinerea negative stranded RNA virus 8</name>
    <dbReference type="NCBI Taxonomy" id="2746658"/>
    <lineage>
        <taxon>Viruses</taxon>
        <taxon>Riboviria</taxon>
        <taxon>Orthornavirae</taxon>
        <taxon>Negarnaviricota</taxon>
    </lineage>
</organism>
<dbReference type="InterPro" id="IPR007099">
    <property type="entry name" value="RNA-dir_pol_NSvirus"/>
</dbReference>
<dbReference type="GO" id="GO:0003968">
    <property type="term" value="F:RNA-directed RNA polymerase activity"/>
    <property type="evidence" value="ECO:0007669"/>
    <property type="project" value="UniProtKB-KW"/>
</dbReference>
<reference evidence="3" key="2">
    <citation type="submission" date="2020-03" db="EMBL/GenBank/DDBJ databases">
        <title>Novel mycoviruses discovered in the mycovirome of a necrotrophic fungus.</title>
        <authorList>
            <person name="Ruiz-Padilla A."/>
            <person name="Rodriguez-Romero J."/>
            <person name="Gomez-Cid I."/>
            <person name="Pacifico D."/>
            <person name="Ayllon M.A."/>
        </authorList>
    </citation>
    <scope>NUCLEOTIDE SEQUENCE</scope>
    <source>
        <strain evidence="3">BCS16_DN284</strain>
    </source>
</reference>
<dbReference type="GO" id="GO:0039694">
    <property type="term" value="P:viral RNA genome replication"/>
    <property type="evidence" value="ECO:0007669"/>
    <property type="project" value="InterPro"/>
</dbReference>
<accession>A0A7D4XJ38</accession>
<evidence type="ECO:0000259" key="2">
    <source>
        <dbReference type="PROSITE" id="PS50525"/>
    </source>
</evidence>
<keyword evidence="3" id="KW-0548">Nucleotidyltransferase</keyword>
<keyword evidence="3" id="KW-0696">RNA-directed RNA polymerase</keyword>
<evidence type="ECO:0000256" key="1">
    <source>
        <dbReference type="ARBA" id="ARBA00022679"/>
    </source>
</evidence>